<gene>
    <name evidence="1" type="ORF">ERS852573_00435</name>
</gene>
<reference evidence="1 2" key="1">
    <citation type="submission" date="2015-09" db="EMBL/GenBank/DDBJ databases">
        <authorList>
            <consortium name="Pathogen Informatics"/>
        </authorList>
    </citation>
    <scope>NUCLEOTIDE SEQUENCE [LARGE SCALE GENOMIC DNA]</scope>
    <source>
        <strain evidence="1 2">2789STDY5834961</strain>
    </source>
</reference>
<name>A0A173RGA3_9FIRM</name>
<evidence type="ECO:0000313" key="1">
    <source>
        <dbReference type="EMBL" id="CUM76659.1"/>
    </source>
</evidence>
<dbReference type="Proteomes" id="UP000095597">
    <property type="component" value="Unassembled WGS sequence"/>
</dbReference>
<proteinExistence type="predicted"/>
<protein>
    <submittedName>
        <fullName evidence="1">Uncharacterized protein</fullName>
    </submittedName>
</protein>
<accession>A0A173RGA3</accession>
<organism evidence="1 2">
    <name type="scientific">Dorea longicatena</name>
    <dbReference type="NCBI Taxonomy" id="88431"/>
    <lineage>
        <taxon>Bacteria</taxon>
        <taxon>Bacillati</taxon>
        <taxon>Bacillota</taxon>
        <taxon>Clostridia</taxon>
        <taxon>Lachnospirales</taxon>
        <taxon>Lachnospiraceae</taxon>
        <taxon>Dorea</taxon>
    </lineage>
</organism>
<dbReference type="EMBL" id="CYXO01000002">
    <property type="protein sequence ID" value="CUM76659.1"/>
    <property type="molecule type" value="Genomic_DNA"/>
</dbReference>
<dbReference type="RefSeq" id="WP_055213485.1">
    <property type="nucleotide sequence ID" value="NZ_CYXO01000002.1"/>
</dbReference>
<sequence length="62" mass="7012">MKTIEELYNIAEHALDGFEAGCYALEYHDVEEDDGDLLCNPALHRWGCGIDAVVEVEEDDIR</sequence>
<dbReference type="AlphaFoldDB" id="A0A173RGA3"/>
<evidence type="ECO:0000313" key="2">
    <source>
        <dbReference type="Proteomes" id="UP000095597"/>
    </source>
</evidence>